<dbReference type="SUPFAM" id="SSF46548">
    <property type="entry name" value="alpha-helical ferredoxin"/>
    <property type="match status" value="1"/>
</dbReference>
<dbReference type="GO" id="GO:0016491">
    <property type="term" value="F:oxidoreductase activity"/>
    <property type="evidence" value="ECO:0007669"/>
    <property type="project" value="UniProtKB-KW"/>
</dbReference>
<evidence type="ECO:0000256" key="5">
    <source>
        <dbReference type="ARBA" id="ARBA00023014"/>
    </source>
</evidence>
<evidence type="ECO:0000256" key="2">
    <source>
        <dbReference type="ARBA" id="ARBA00022723"/>
    </source>
</evidence>
<evidence type="ECO:0000256" key="4">
    <source>
        <dbReference type="ARBA" id="ARBA00023004"/>
    </source>
</evidence>
<protein>
    <submittedName>
        <fullName evidence="8">Heterodisulfide reductase-related iron-sulfur binding cluster</fullName>
    </submittedName>
</protein>
<feature type="domain" description="4Fe-4S ferredoxin-type" evidence="7">
    <location>
        <begin position="361"/>
        <end position="392"/>
    </location>
</feature>
<evidence type="ECO:0000256" key="1">
    <source>
        <dbReference type="ARBA" id="ARBA00022485"/>
    </source>
</evidence>
<feature type="transmembrane region" description="Helical" evidence="6">
    <location>
        <begin position="201"/>
        <end position="220"/>
    </location>
</feature>
<name>A0AAE3IUX8_9BACI</name>
<feature type="domain" description="4Fe-4S ferredoxin-type" evidence="7">
    <location>
        <begin position="269"/>
        <end position="299"/>
    </location>
</feature>
<comment type="caution">
    <text evidence="8">The sequence shown here is derived from an EMBL/GenBank/DDBJ whole genome shotgun (WGS) entry which is preliminary data.</text>
</comment>
<dbReference type="GO" id="GO:0046872">
    <property type="term" value="F:metal ion binding"/>
    <property type="evidence" value="ECO:0007669"/>
    <property type="project" value="UniProtKB-KW"/>
</dbReference>
<dbReference type="PANTHER" id="PTHR43255:SF1">
    <property type="entry name" value="IRON-SULFUR-BINDING OXIDOREDUCTASE FADF-RELATED"/>
    <property type="match status" value="1"/>
</dbReference>
<feature type="transmembrane region" description="Helical" evidence="6">
    <location>
        <begin position="177"/>
        <end position="194"/>
    </location>
</feature>
<keyword evidence="5" id="KW-0411">Iron-sulfur</keyword>
<proteinExistence type="predicted"/>
<dbReference type="InterPro" id="IPR009051">
    <property type="entry name" value="Helical_ferredxn"/>
</dbReference>
<dbReference type="InterPro" id="IPR017900">
    <property type="entry name" value="4Fe4S_Fe_S_CS"/>
</dbReference>
<keyword evidence="2" id="KW-0479">Metal-binding</keyword>
<gene>
    <name evidence="8" type="ORF">OEV98_07170</name>
</gene>
<keyword evidence="3" id="KW-0560">Oxidoreductase</keyword>
<sequence length="704" mass="79404">MGQGLLWVNAIATVIVIAYAISLFVHLIRTRIAYIKLGRKEAFKQDMKQRLQKIWINVFGQKKLLKDKKSGTIHVMFFYGFILVQFGAIDFIWKGLVPGSHLPLGPLYPAFTFFQEIVTFVILVAVVWAFYRRYIEKLVRLKRGLKNGLVLIFIGSLMLSVLLGNGMAMNWHDHQPVWTEPIASLIAIGFSWMGEVASISVFYIAWWLHLVTLLAFLVYVPQSKHAHLIAGPANVFLHRTDKVGKLQKIDFEDETKESFGVGKIDDFSQLQLVDLYACVECGRCTNMCPATGTGKMLSPMDLIVKMRDHLTNYGAAVTSKQPWVPGFLFANTTGNQLAMQAAGEGVQETAATALYSKSLIGEVITEEEIWACTTCRNCEDQCPVMNEHVDKIIDLRRYLVLTEGKVNPDAQRAMQNIERQGNPWGLNRKEKENWRSLREDVYIPTVKEMKKKGEEFEYLFWVGSMGSFDSRSQKIALSFAKLLNEAGVTFAILGNKEKNSGDTARRLGNEFLFQELATSNISEFEKNEVKKIVTIDPHAYNIFKNEYPDFGLTAEVYHHTEILAELVKQGRLKPVHAVNEVITFHDSCYLGRYNEVYDPPREILQSIQGVKLVEMARNRENGMCCGAGGGLMWMEEDTGQRINVARTEQALKVNPTTISSGCPYCLTMLTDGTKAKEVENTVKTYDVAEILEKAVCGEKTAFVS</sequence>
<keyword evidence="9" id="KW-1185">Reference proteome</keyword>
<dbReference type="InterPro" id="IPR036197">
    <property type="entry name" value="NarG-like_sf"/>
</dbReference>
<feature type="transmembrane region" description="Helical" evidence="6">
    <location>
        <begin position="151"/>
        <end position="171"/>
    </location>
</feature>
<dbReference type="Gene3D" id="1.20.950.20">
    <property type="entry name" value="Transmembrane di-heme cytochromes, Chain C"/>
    <property type="match status" value="1"/>
</dbReference>
<dbReference type="PROSITE" id="PS51379">
    <property type="entry name" value="4FE4S_FER_2"/>
    <property type="match status" value="2"/>
</dbReference>
<feature type="transmembrane region" description="Helical" evidence="6">
    <location>
        <begin position="6"/>
        <end position="28"/>
    </location>
</feature>
<keyword evidence="6" id="KW-0472">Membrane</keyword>
<dbReference type="Proteomes" id="UP001209318">
    <property type="component" value="Unassembled WGS sequence"/>
</dbReference>
<evidence type="ECO:0000259" key="7">
    <source>
        <dbReference type="PROSITE" id="PS51379"/>
    </source>
</evidence>
<feature type="transmembrane region" description="Helical" evidence="6">
    <location>
        <begin position="72"/>
        <end position="93"/>
    </location>
</feature>
<dbReference type="GO" id="GO:0005886">
    <property type="term" value="C:plasma membrane"/>
    <property type="evidence" value="ECO:0007669"/>
    <property type="project" value="TreeGrafter"/>
</dbReference>
<dbReference type="EMBL" id="JAOUSF010000002">
    <property type="protein sequence ID" value="MCU9613334.1"/>
    <property type="molecule type" value="Genomic_DNA"/>
</dbReference>
<keyword evidence="6" id="KW-0812">Transmembrane</keyword>
<accession>A0AAE3IUX8</accession>
<keyword evidence="6" id="KW-1133">Transmembrane helix</keyword>
<organism evidence="8 9">
    <name type="scientific">Perspicuibacillus lycopersici</name>
    <dbReference type="NCBI Taxonomy" id="1325689"/>
    <lineage>
        <taxon>Bacteria</taxon>
        <taxon>Bacillati</taxon>
        <taxon>Bacillota</taxon>
        <taxon>Bacilli</taxon>
        <taxon>Bacillales</taxon>
        <taxon>Bacillaceae</taxon>
        <taxon>Perspicuibacillus</taxon>
    </lineage>
</organism>
<dbReference type="Pfam" id="PF02754">
    <property type="entry name" value="CCG"/>
    <property type="match status" value="2"/>
</dbReference>
<dbReference type="Gene3D" id="1.10.1060.10">
    <property type="entry name" value="Alpha-helical ferredoxin"/>
    <property type="match status" value="1"/>
</dbReference>
<evidence type="ECO:0000256" key="6">
    <source>
        <dbReference type="SAM" id="Phobius"/>
    </source>
</evidence>
<dbReference type="PANTHER" id="PTHR43255">
    <property type="entry name" value="IRON-SULFUR-BINDING OXIDOREDUCTASE FADF-RELATED-RELATED"/>
    <property type="match status" value="1"/>
</dbReference>
<dbReference type="PROSITE" id="PS00198">
    <property type="entry name" value="4FE4S_FER_1"/>
    <property type="match status" value="1"/>
</dbReference>
<dbReference type="RefSeq" id="WP_263072544.1">
    <property type="nucleotide sequence ID" value="NZ_JAOUSF010000002.1"/>
</dbReference>
<feature type="transmembrane region" description="Helical" evidence="6">
    <location>
        <begin position="113"/>
        <end position="131"/>
    </location>
</feature>
<reference evidence="8" key="1">
    <citation type="submission" date="2022-10" db="EMBL/GenBank/DDBJ databases">
        <title>Description of Fervidibacillus gen. nov. in the family Fervidibacillaceae fam. nov. with two species, Fervidibacillus albus sp. nov., and Fervidibacillus halotolerans sp. nov., isolated from tidal flat sediments.</title>
        <authorList>
            <person name="Kwon K.K."/>
            <person name="Yang S.-H."/>
        </authorList>
    </citation>
    <scope>NUCLEOTIDE SEQUENCE</scope>
    <source>
        <strain evidence="8">JCM 19140</strain>
    </source>
</reference>
<keyword evidence="1" id="KW-0004">4Fe-4S</keyword>
<evidence type="ECO:0000256" key="3">
    <source>
        <dbReference type="ARBA" id="ARBA00023002"/>
    </source>
</evidence>
<dbReference type="GO" id="GO:0051539">
    <property type="term" value="F:4 iron, 4 sulfur cluster binding"/>
    <property type="evidence" value="ECO:0007669"/>
    <property type="project" value="UniProtKB-KW"/>
</dbReference>
<dbReference type="Pfam" id="PF13183">
    <property type="entry name" value="Fer4_8"/>
    <property type="match status" value="1"/>
</dbReference>
<dbReference type="InterPro" id="IPR004017">
    <property type="entry name" value="Cys_rich_dom"/>
</dbReference>
<evidence type="ECO:0000313" key="8">
    <source>
        <dbReference type="EMBL" id="MCU9613334.1"/>
    </source>
</evidence>
<dbReference type="AlphaFoldDB" id="A0AAE3IUX8"/>
<dbReference type="SUPFAM" id="SSF103501">
    <property type="entry name" value="Respiratory nitrate reductase 1 gamma chain"/>
    <property type="match status" value="1"/>
</dbReference>
<dbReference type="InterPro" id="IPR017896">
    <property type="entry name" value="4Fe4S_Fe-S-bd"/>
</dbReference>
<dbReference type="InterPro" id="IPR051460">
    <property type="entry name" value="HdrC_iron-sulfur_subunit"/>
</dbReference>
<evidence type="ECO:0000313" key="9">
    <source>
        <dbReference type="Proteomes" id="UP001209318"/>
    </source>
</evidence>
<keyword evidence="4" id="KW-0408">Iron</keyword>